<keyword evidence="7 9" id="KW-0675">Receptor</keyword>
<evidence type="ECO:0000256" key="9">
    <source>
        <dbReference type="RuleBase" id="RU000688"/>
    </source>
</evidence>
<dbReference type="SMART" id="SM01381">
    <property type="entry name" value="7TM_GPCR_Srsx"/>
    <property type="match status" value="1"/>
</dbReference>
<evidence type="ECO:0000256" key="7">
    <source>
        <dbReference type="ARBA" id="ARBA00023170"/>
    </source>
</evidence>
<dbReference type="PRINTS" id="PR00237">
    <property type="entry name" value="GPCRRHODOPSN"/>
</dbReference>
<dbReference type="Proteomes" id="UP001274896">
    <property type="component" value="Unassembled WGS sequence"/>
</dbReference>
<dbReference type="Gene3D" id="1.20.1070.10">
    <property type="entry name" value="Rhodopsin 7-helix transmembrane proteins"/>
    <property type="match status" value="1"/>
</dbReference>
<protein>
    <recommendedName>
        <fullName evidence="11">G-protein coupled receptors family 1 profile domain-containing protein</fullName>
    </recommendedName>
</protein>
<organism evidence="12 13">
    <name type="scientific">Hemibagrus guttatus</name>
    <dbReference type="NCBI Taxonomy" id="175788"/>
    <lineage>
        <taxon>Eukaryota</taxon>
        <taxon>Metazoa</taxon>
        <taxon>Chordata</taxon>
        <taxon>Craniata</taxon>
        <taxon>Vertebrata</taxon>
        <taxon>Euteleostomi</taxon>
        <taxon>Actinopterygii</taxon>
        <taxon>Neopterygii</taxon>
        <taxon>Teleostei</taxon>
        <taxon>Ostariophysi</taxon>
        <taxon>Siluriformes</taxon>
        <taxon>Bagridae</taxon>
        <taxon>Hemibagrus</taxon>
    </lineage>
</organism>
<feature type="transmembrane region" description="Helical" evidence="10">
    <location>
        <begin position="262"/>
        <end position="281"/>
    </location>
</feature>
<accession>A0AAE0RDA2</accession>
<evidence type="ECO:0000256" key="3">
    <source>
        <dbReference type="ARBA" id="ARBA00022692"/>
    </source>
</evidence>
<dbReference type="GO" id="GO:0016493">
    <property type="term" value="F:C-C chemokine receptor activity"/>
    <property type="evidence" value="ECO:0007669"/>
    <property type="project" value="TreeGrafter"/>
</dbReference>
<comment type="caution">
    <text evidence="12">The sequence shown here is derived from an EMBL/GenBank/DDBJ whole genome shotgun (WGS) entry which is preliminary data.</text>
</comment>
<evidence type="ECO:0000313" key="13">
    <source>
        <dbReference type="Proteomes" id="UP001274896"/>
    </source>
</evidence>
<evidence type="ECO:0000256" key="4">
    <source>
        <dbReference type="ARBA" id="ARBA00022989"/>
    </source>
</evidence>
<dbReference type="InterPro" id="IPR050119">
    <property type="entry name" value="CCR1-9-like"/>
</dbReference>
<sequence length="379" mass="42979">MSNNSSSFGATTIQSISTNLHGTDGFESLNKNYSPAYDYSEYYNGNIVEGVPCSFRSQSDHFLPVLYSLFFVVGFPGNMLVLWVILRGAQMKSMTDVSLLNLAIADLLLIFTLPFLAHYARDTWVFGEAMCKLVLSVYYIGFYAGIFFIVLMSIDRYLAIVHAVFALRIRTKTYGILASIIIWITAIVASFPELQYLSYSKTNNTKEVFCTAYPNDGEKNIERSTAFIKMNILGLLIPLIIVGYCYVMVLRRLLMLRTSKRLAIRLVAVVMLVFFCCWTPYNITAFIKALELKGILSSECERSKRIQLMLQVTEAIAYSHSCLNPFLYVFVGEKFRRHLSRLLRQTPCVHVQCMKSYMTRAASSVYSQTTSVDERSVGV</sequence>
<keyword evidence="13" id="KW-1185">Reference proteome</keyword>
<dbReference type="PROSITE" id="PS00237">
    <property type="entry name" value="G_PROTEIN_RECEP_F1_1"/>
    <property type="match status" value="1"/>
</dbReference>
<evidence type="ECO:0000256" key="10">
    <source>
        <dbReference type="SAM" id="Phobius"/>
    </source>
</evidence>
<dbReference type="GO" id="GO:0060326">
    <property type="term" value="P:cell chemotaxis"/>
    <property type="evidence" value="ECO:0007669"/>
    <property type="project" value="TreeGrafter"/>
</dbReference>
<keyword evidence="8 9" id="KW-0807">Transducer</keyword>
<dbReference type="CDD" id="cd14984">
    <property type="entry name" value="7tmA_Chemokine_R"/>
    <property type="match status" value="1"/>
</dbReference>
<dbReference type="SUPFAM" id="SSF81321">
    <property type="entry name" value="Family A G protein-coupled receptor-like"/>
    <property type="match status" value="1"/>
</dbReference>
<dbReference type="GO" id="GO:0019722">
    <property type="term" value="P:calcium-mediated signaling"/>
    <property type="evidence" value="ECO:0007669"/>
    <property type="project" value="TreeGrafter"/>
</dbReference>
<feature type="domain" description="G-protein coupled receptors family 1 profile" evidence="11">
    <location>
        <begin position="77"/>
        <end position="328"/>
    </location>
</feature>
<dbReference type="GO" id="GO:0007204">
    <property type="term" value="P:positive regulation of cytosolic calcium ion concentration"/>
    <property type="evidence" value="ECO:0007669"/>
    <property type="project" value="TreeGrafter"/>
</dbReference>
<dbReference type="PROSITE" id="PS50262">
    <property type="entry name" value="G_PROTEIN_RECEP_F1_2"/>
    <property type="match status" value="1"/>
</dbReference>
<comment type="subcellular location">
    <subcellularLocation>
        <location evidence="1">Cell membrane</location>
        <topology evidence="1">Multi-pass membrane protein</topology>
    </subcellularLocation>
</comment>
<dbReference type="PANTHER" id="PTHR10489">
    <property type="entry name" value="CELL ADHESION MOLECULE"/>
    <property type="match status" value="1"/>
</dbReference>
<feature type="transmembrane region" description="Helical" evidence="10">
    <location>
        <begin position="232"/>
        <end position="250"/>
    </location>
</feature>
<dbReference type="InterPro" id="IPR017452">
    <property type="entry name" value="GPCR_Rhodpsn_7TM"/>
</dbReference>
<dbReference type="Pfam" id="PF00001">
    <property type="entry name" value="7tm_1"/>
    <property type="match status" value="1"/>
</dbReference>
<name>A0AAE0RDA2_9TELE</name>
<dbReference type="GO" id="GO:0009897">
    <property type="term" value="C:external side of plasma membrane"/>
    <property type="evidence" value="ECO:0007669"/>
    <property type="project" value="TreeGrafter"/>
</dbReference>
<gene>
    <name evidence="12" type="ORF">QTP70_006164</name>
</gene>
<keyword evidence="4 10" id="KW-1133">Transmembrane helix</keyword>
<keyword evidence="2" id="KW-1003">Cell membrane</keyword>
<evidence type="ECO:0000256" key="8">
    <source>
        <dbReference type="ARBA" id="ARBA00023224"/>
    </source>
</evidence>
<dbReference type="PANTHER" id="PTHR10489:SF627">
    <property type="entry name" value="C-C CHEMOKINE RECEPTOR TYPE 8"/>
    <property type="match status" value="1"/>
</dbReference>
<dbReference type="GO" id="GO:0006955">
    <property type="term" value="P:immune response"/>
    <property type="evidence" value="ECO:0007669"/>
    <property type="project" value="TreeGrafter"/>
</dbReference>
<dbReference type="AlphaFoldDB" id="A0AAE0RDA2"/>
<keyword evidence="6 10" id="KW-0472">Membrane</keyword>
<evidence type="ECO:0000256" key="1">
    <source>
        <dbReference type="ARBA" id="ARBA00004651"/>
    </source>
</evidence>
<dbReference type="EMBL" id="JAUCMX010000003">
    <property type="protein sequence ID" value="KAK3550839.1"/>
    <property type="molecule type" value="Genomic_DNA"/>
</dbReference>
<dbReference type="GO" id="GO:0019957">
    <property type="term" value="F:C-C chemokine binding"/>
    <property type="evidence" value="ECO:0007669"/>
    <property type="project" value="TreeGrafter"/>
</dbReference>
<dbReference type="InterPro" id="IPR000276">
    <property type="entry name" value="GPCR_Rhodpsn"/>
</dbReference>
<proteinExistence type="inferred from homology"/>
<keyword evidence="3 9" id="KW-0812">Transmembrane</keyword>
<feature type="transmembrane region" description="Helical" evidence="10">
    <location>
        <begin position="98"/>
        <end position="117"/>
    </location>
</feature>
<feature type="transmembrane region" description="Helical" evidence="10">
    <location>
        <begin position="137"/>
        <end position="154"/>
    </location>
</feature>
<keyword evidence="5 9" id="KW-0297">G-protein coupled receptor</keyword>
<evidence type="ECO:0000259" key="11">
    <source>
        <dbReference type="PROSITE" id="PS50262"/>
    </source>
</evidence>
<comment type="similarity">
    <text evidence="9">Belongs to the G-protein coupled receptor 1 family.</text>
</comment>
<dbReference type="InterPro" id="IPR000355">
    <property type="entry name" value="Chemokine_rcpt"/>
</dbReference>
<dbReference type="PRINTS" id="PR00657">
    <property type="entry name" value="CCCHEMOKINER"/>
</dbReference>
<reference evidence="12" key="1">
    <citation type="submission" date="2023-06" db="EMBL/GenBank/DDBJ databases">
        <title>Male Hemibagrus guttatus genome.</title>
        <authorList>
            <person name="Bian C."/>
        </authorList>
    </citation>
    <scope>NUCLEOTIDE SEQUENCE</scope>
    <source>
        <strain evidence="12">Male_cb2023</strain>
        <tissue evidence="12">Muscle</tissue>
    </source>
</reference>
<evidence type="ECO:0000256" key="5">
    <source>
        <dbReference type="ARBA" id="ARBA00023040"/>
    </source>
</evidence>
<evidence type="ECO:0000313" key="12">
    <source>
        <dbReference type="EMBL" id="KAK3550839.1"/>
    </source>
</evidence>
<evidence type="ECO:0000256" key="6">
    <source>
        <dbReference type="ARBA" id="ARBA00023136"/>
    </source>
</evidence>
<dbReference type="FunFam" id="1.20.1070.10:FF:000026">
    <property type="entry name" value="C-C chemokine receptor type 5"/>
    <property type="match status" value="1"/>
</dbReference>
<feature type="transmembrane region" description="Helical" evidence="10">
    <location>
        <begin position="65"/>
        <end position="86"/>
    </location>
</feature>
<feature type="transmembrane region" description="Helical" evidence="10">
    <location>
        <begin position="174"/>
        <end position="191"/>
    </location>
</feature>
<evidence type="ECO:0000256" key="2">
    <source>
        <dbReference type="ARBA" id="ARBA00022475"/>
    </source>
</evidence>